<reference evidence="1" key="1">
    <citation type="submission" date="2014-09" db="EMBL/GenBank/DDBJ databases">
        <authorList>
            <person name="Magalhaes I.L.F."/>
            <person name="Oliveira U."/>
            <person name="Santos F.R."/>
            <person name="Vidigal T.H.D.A."/>
            <person name="Brescovit A.D."/>
            <person name="Santos A.J."/>
        </authorList>
    </citation>
    <scope>NUCLEOTIDE SEQUENCE</scope>
    <source>
        <tissue evidence="1">Shoot tissue taken approximately 20 cm above the soil surface</tissue>
    </source>
</reference>
<organism evidence="1">
    <name type="scientific">Arundo donax</name>
    <name type="common">Giant reed</name>
    <name type="synonym">Donax arundinaceus</name>
    <dbReference type="NCBI Taxonomy" id="35708"/>
    <lineage>
        <taxon>Eukaryota</taxon>
        <taxon>Viridiplantae</taxon>
        <taxon>Streptophyta</taxon>
        <taxon>Embryophyta</taxon>
        <taxon>Tracheophyta</taxon>
        <taxon>Spermatophyta</taxon>
        <taxon>Magnoliopsida</taxon>
        <taxon>Liliopsida</taxon>
        <taxon>Poales</taxon>
        <taxon>Poaceae</taxon>
        <taxon>PACMAD clade</taxon>
        <taxon>Arundinoideae</taxon>
        <taxon>Arundineae</taxon>
        <taxon>Arundo</taxon>
    </lineage>
</organism>
<accession>A0A0A9BRA8</accession>
<dbReference type="EMBL" id="GBRH01233262">
    <property type="protein sequence ID" value="JAD64633.1"/>
    <property type="molecule type" value="Transcribed_RNA"/>
</dbReference>
<protein>
    <submittedName>
        <fullName evidence="1">Uncharacterized protein</fullName>
    </submittedName>
</protein>
<reference evidence="1" key="2">
    <citation type="journal article" date="2015" name="Data Brief">
        <title>Shoot transcriptome of the giant reed, Arundo donax.</title>
        <authorList>
            <person name="Barrero R.A."/>
            <person name="Guerrero F.D."/>
            <person name="Moolhuijzen P."/>
            <person name="Goolsby J.A."/>
            <person name="Tidwell J."/>
            <person name="Bellgard S.E."/>
            <person name="Bellgard M.I."/>
        </authorList>
    </citation>
    <scope>NUCLEOTIDE SEQUENCE</scope>
    <source>
        <tissue evidence="1">Shoot tissue taken approximately 20 cm above the soil surface</tissue>
    </source>
</reference>
<evidence type="ECO:0000313" key="1">
    <source>
        <dbReference type="EMBL" id="JAD64633.1"/>
    </source>
</evidence>
<dbReference type="AlphaFoldDB" id="A0A0A9BRA8"/>
<sequence length="70" mass="7951">MIATFSPSHDNVSLHEQPSTCDSSTQQAIFISLLICPQWLLIRIRQPVLQCHMSACRVYTNLTRIKITPP</sequence>
<proteinExistence type="predicted"/>
<name>A0A0A9BRA8_ARUDO</name>